<keyword evidence="2" id="KW-0732">Signal</keyword>
<feature type="chain" id="PRO_5003623022" evidence="2">
    <location>
        <begin position="36"/>
        <end position="683"/>
    </location>
</feature>
<dbReference type="Proteomes" id="UP000007383">
    <property type="component" value="Chromosome"/>
</dbReference>
<dbReference type="PANTHER" id="PTHR43881">
    <property type="entry name" value="GAMMA-GLUTAMYLTRANSPEPTIDASE (AFU_ORTHOLOGUE AFUA_4G13580)"/>
    <property type="match status" value="1"/>
</dbReference>
<dbReference type="GO" id="GO:0016740">
    <property type="term" value="F:transferase activity"/>
    <property type="evidence" value="ECO:0007669"/>
    <property type="project" value="UniProtKB-KW"/>
</dbReference>
<dbReference type="KEGG" id="sfc:Spiaf_0942"/>
<dbReference type="Pfam" id="PF01019">
    <property type="entry name" value="G_glu_transpept"/>
    <property type="match status" value="1"/>
</dbReference>
<dbReference type="HOGENOM" id="CLU_014813_3_2_12"/>
<dbReference type="Gene3D" id="1.10.246.130">
    <property type="match status" value="1"/>
</dbReference>
<feature type="signal peptide" evidence="2">
    <location>
        <begin position="1"/>
        <end position="35"/>
    </location>
</feature>
<evidence type="ECO:0000313" key="4">
    <source>
        <dbReference type="Proteomes" id="UP000007383"/>
    </source>
</evidence>
<dbReference type="InterPro" id="IPR043138">
    <property type="entry name" value="GGT_lsub"/>
</dbReference>
<proteinExistence type="predicted"/>
<reference evidence="4" key="1">
    <citation type="journal article" date="2013" name="Stand. Genomic Sci.">
        <title>Complete genome sequence of the halophilic bacterium Spirochaeta africana type strain (Z-7692(T)) from the alkaline Lake Magadi in the East African Rift.</title>
        <authorList>
            <person name="Liolos K."/>
            <person name="Abt B."/>
            <person name="Scheuner C."/>
            <person name="Teshima H."/>
            <person name="Held B."/>
            <person name="Lapidus A."/>
            <person name="Nolan M."/>
            <person name="Lucas S."/>
            <person name="Deshpande S."/>
            <person name="Cheng J.F."/>
            <person name="Tapia R."/>
            <person name="Goodwin L.A."/>
            <person name="Pitluck S."/>
            <person name="Pagani I."/>
            <person name="Ivanova N."/>
            <person name="Mavromatis K."/>
            <person name="Mikhailova N."/>
            <person name="Huntemann M."/>
            <person name="Pati A."/>
            <person name="Chen A."/>
            <person name="Palaniappan K."/>
            <person name="Land M."/>
            <person name="Rohde M."/>
            <person name="Tindall B.J."/>
            <person name="Detter J.C."/>
            <person name="Goker M."/>
            <person name="Bristow J."/>
            <person name="Eisen J.A."/>
            <person name="Markowitz V."/>
            <person name="Hugenholtz P."/>
            <person name="Woyke T."/>
            <person name="Klenk H.P."/>
            <person name="Kyrpides N.C."/>
        </authorList>
    </citation>
    <scope>NUCLEOTIDE SEQUENCE</scope>
    <source>
        <strain evidence="4">ATCC 700263 / DSM 8902 / Z-7692</strain>
    </source>
</reference>
<evidence type="ECO:0000256" key="1">
    <source>
        <dbReference type="SAM" id="MobiDB-lite"/>
    </source>
</evidence>
<dbReference type="OrthoDB" id="9781342at2"/>
<dbReference type="PRINTS" id="PR01210">
    <property type="entry name" value="GGTRANSPTASE"/>
</dbReference>
<dbReference type="eggNOG" id="COG0405">
    <property type="taxonomic scope" value="Bacteria"/>
</dbReference>
<name>H9UHN8_SPIAZ</name>
<feature type="compositionally biased region" description="Basic and acidic residues" evidence="1">
    <location>
        <begin position="56"/>
        <end position="65"/>
    </location>
</feature>
<sequence>MHTQSGFEPNSRRNRWLALMTVSAMLVAAAAGCQASPAEQQEVAPEALPTLPTRQTEPDRAPDERVDTAEFLRLQEIHDGSADSTTIDLDLAAALSGEGFSGTSGIAHRSRFSTDTLPGNDQPLQPSPGGQMAAATRDPLATEVGRAVLEDGGTAADAAVAIGVAISVSEPHFSHALGGGTWALYYNAAEDRVRALDGIGKTGSLVELDFFRDPERNRPRGPHRVIIPGAWDGWMLMLRDEGSMHLDELIQPAISMAEDGVPASRSMVGFIIQEQETIRSFSDTAAVFLPDGDPPRVGQTIRQPDLADTLRGLAAAYRRAHDAASPDPELSTADRDEYRRRTGIQAARDHYYRGPIAQRLGEWLLENGGFVTPEDFAAFEAQWLDPIFTHYRDVVVYASPPNSQGAAMLMALNILNHLDLSSGPDDPLSIHRIVEATKLGKIDTWHYVAEPDSMPVSIETLLEPGYARQRAARVSDTAAISWPEDGGLNLSEDNSTTGFVVMDAEGNTVSVTTSTGAQFLVGGSTGILLNQRMEVMEIAESNPNIIAPDKKPRHTVNQYMAFRDGQLLLAGGNTGFDTQPQGMIQQFLHIVEFGMSPHEAVSRRRFITHAFPASQHPHRASNELFLEPGTPGHIADDLRSRGHRIGRSGVIGNANLLYRSPVTGQVQYGADPRGENTGFVLPP</sequence>
<evidence type="ECO:0000256" key="2">
    <source>
        <dbReference type="SAM" id="SignalP"/>
    </source>
</evidence>
<protein>
    <submittedName>
        <fullName evidence="3">Gamma-glutamyltransferase</fullName>
    </submittedName>
</protein>
<dbReference type="PATRIC" id="fig|889378.3.peg.944"/>
<dbReference type="InterPro" id="IPR052896">
    <property type="entry name" value="GGT-like_enzyme"/>
</dbReference>
<feature type="region of interest" description="Disordered" evidence="1">
    <location>
        <begin position="37"/>
        <end position="65"/>
    </location>
</feature>
<dbReference type="Gene3D" id="3.60.20.40">
    <property type="match status" value="1"/>
</dbReference>
<dbReference type="InterPro" id="IPR043137">
    <property type="entry name" value="GGT_ssub_C"/>
</dbReference>
<dbReference type="PANTHER" id="PTHR43881:SF1">
    <property type="entry name" value="GAMMA-GLUTAMYLTRANSPEPTIDASE (AFU_ORTHOLOGUE AFUA_4G13580)"/>
    <property type="match status" value="1"/>
</dbReference>
<dbReference type="RefSeq" id="WP_014455026.1">
    <property type="nucleotide sequence ID" value="NC_017098.1"/>
</dbReference>
<dbReference type="STRING" id="889378.Spiaf_0942"/>
<dbReference type="EMBL" id="CP003282">
    <property type="protein sequence ID" value="AFG37031.1"/>
    <property type="molecule type" value="Genomic_DNA"/>
</dbReference>
<dbReference type="InterPro" id="IPR029055">
    <property type="entry name" value="Ntn_hydrolases_N"/>
</dbReference>
<feature type="compositionally biased region" description="Polar residues" evidence="1">
    <location>
        <begin position="113"/>
        <end position="124"/>
    </location>
</feature>
<feature type="region of interest" description="Disordered" evidence="1">
    <location>
        <begin position="106"/>
        <end position="134"/>
    </location>
</feature>
<keyword evidence="4" id="KW-1185">Reference proteome</keyword>
<organism evidence="3 4">
    <name type="scientific">Spirochaeta africana (strain ATCC 700263 / DSM 8902 / Z-7692)</name>
    <dbReference type="NCBI Taxonomy" id="889378"/>
    <lineage>
        <taxon>Bacteria</taxon>
        <taxon>Pseudomonadati</taxon>
        <taxon>Spirochaetota</taxon>
        <taxon>Spirochaetia</taxon>
        <taxon>Spirochaetales</taxon>
        <taxon>Spirochaetaceae</taxon>
        <taxon>Spirochaeta</taxon>
    </lineage>
</organism>
<keyword evidence="3" id="KW-0808">Transferase</keyword>
<gene>
    <name evidence="3" type="ordered locus">Spiaf_0942</name>
</gene>
<accession>H9UHN8</accession>
<dbReference type="AlphaFoldDB" id="H9UHN8"/>
<evidence type="ECO:0000313" key="3">
    <source>
        <dbReference type="EMBL" id="AFG37031.1"/>
    </source>
</evidence>
<dbReference type="SUPFAM" id="SSF56235">
    <property type="entry name" value="N-terminal nucleophile aminohydrolases (Ntn hydrolases)"/>
    <property type="match status" value="1"/>
</dbReference>